<dbReference type="OrthoDB" id="1254136at2"/>
<dbReference type="AlphaFoldDB" id="A0A4R5CIZ8"/>
<comment type="caution">
    <text evidence="2">The sequence shown here is derived from an EMBL/GenBank/DDBJ whole genome shotgun (WGS) entry which is preliminary data.</text>
</comment>
<keyword evidence="1" id="KW-0812">Transmembrane</keyword>
<keyword evidence="1" id="KW-1133">Transmembrane helix</keyword>
<feature type="transmembrane region" description="Helical" evidence="1">
    <location>
        <begin position="65"/>
        <end position="83"/>
    </location>
</feature>
<sequence>MGKTIYEIIQDWHELHKNGTITEQEFNLKKQELLNIEKRKSEDQQKQTINDKIEFEKSKSFFKNMIFYTIGSICVALLLIYFYNRNSNSNQLESEDDTIGIMENDTILGNYIVDADNSNLVHFYEEPDFSTEKKAYFSTKDTVYVSKIENGFGYVRFLNSKGQKSIGWLQLEKMIYCEECMD</sequence>
<evidence type="ECO:0000313" key="3">
    <source>
        <dbReference type="Proteomes" id="UP000294644"/>
    </source>
</evidence>
<evidence type="ECO:0000256" key="1">
    <source>
        <dbReference type="SAM" id="Phobius"/>
    </source>
</evidence>
<keyword evidence="3" id="KW-1185">Reference proteome</keyword>
<keyword evidence="1" id="KW-0472">Membrane</keyword>
<organism evidence="2 3">
    <name type="scientific">Flavobacterium sandaracinum</name>
    <dbReference type="NCBI Taxonomy" id="2541733"/>
    <lineage>
        <taxon>Bacteria</taxon>
        <taxon>Pseudomonadati</taxon>
        <taxon>Bacteroidota</taxon>
        <taxon>Flavobacteriia</taxon>
        <taxon>Flavobacteriales</taxon>
        <taxon>Flavobacteriaceae</taxon>
        <taxon>Flavobacterium</taxon>
    </lineage>
</organism>
<accession>A0A4R5CIZ8</accession>
<gene>
    <name evidence="2" type="ORF">E0F91_17405</name>
</gene>
<name>A0A4R5CIZ8_9FLAO</name>
<protein>
    <submittedName>
        <fullName evidence="2">SHOCT domain-containing protein</fullName>
    </submittedName>
</protein>
<dbReference type="RefSeq" id="WP_132067622.1">
    <property type="nucleotide sequence ID" value="NZ_SMFN01000044.1"/>
</dbReference>
<dbReference type="Proteomes" id="UP000294644">
    <property type="component" value="Unassembled WGS sequence"/>
</dbReference>
<dbReference type="EMBL" id="SMFN01000044">
    <property type="protein sequence ID" value="TDD99099.1"/>
    <property type="molecule type" value="Genomic_DNA"/>
</dbReference>
<proteinExistence type="predicted"/>
<reference evidence="2 3" key="1">
    <citation type="submission" date="2019-03" db="EMBL/GenBank/DDBJ databases">
        <title>Flavobacterium LB-D12 sp. nov., isolated from arctic soil.</title>
        <authorList>
            <person name="Chaudhary D.K."/>
        </authorList>
    </citation>
    <scope>NUCLEOTIDE SEQUENCE [LARGE SCALE GENOMIC DNA]</scope>
    <source>
        <strain evidence="2 3">LB-D12</strain>
    </source>
</reference>
<evidence type="ECO:0000313" key="2">
    <source>
        <dbReference type="EMBL" id="TDD99099.1"/>
    </source>
</evidence>